<proteinExistence type="predicted"/>
<dbReference type="EMBL" id="JACHGB010000003">
    <property type="protein sequence ID" value="MBB5271330.1"/>
    <property type="molecule type" value="Genomic_DNA"/>
</dbReference>
<comment type="caution">
    <text evidence="2">The sequence shown here is derived from an EMBL/GenBank/DDBJ whole genome shotgun (WGS) entry which is preliminary data.</text>
</comment>
<evidence type="ECO:0000259" key="1">
    <source>
        <dbReference type="Pfam" id="PF16778"/>
    </source>
</evidence>
<dbReference type="AlphaFoldDB" id="A0A7W8M8I4"/>
<evidence type="ECO:0000313" key="3">
    <source>
        <dbReference type="Proteomes" id="UP000532440"/>
    </source>
</evidence>
<dbReference type="Gene3D" id="6.10.140.1310">
    <property type="match status" value="1"/>
</dbReference>
<accession>A0A7W8M8I4</accession>
<dbReference type="Pfam" id="PF16778">
    <property type="entry name" value="Phage_tail_APC"/>
    <property type="match status" value="1"/>
</dbReference>
<keyword evidence="3" id="KW-1185">Reference proteome</keyword>
<feature type="domain" description="Phage tail assembly chaperone-like" evidence="1">
    <location>
        <begin position="95"/>
        <end position="151"/>
    </location>
</feature>
<gene>
    <name evidence="2" type="ORF">HNQ70_001340</name>
</gene>
<dbReference type="InterPro" id="IPR031893">
    <property type="entry name" value="Phage_tail_APC"/>
</dbReference>
<protein>
    <recommendedName>
        <fullName evidence="1">Phage tail assembly chaperone-like domain-containing protein</fullName>
    </recommendedName>
</protein>
<dbReference type="Proteomes" id="UP000532440">
    <property type="component" value="Unassembled WGS sequence"/>
</dbReference>
<organism evidence="2 3">
    <name type="scientific">Quisquiliibacterium transsilvanicum</name>
    <dbReference type="NCBI Taxonomy" id="1549638"/>
    <lineage>
        <taxon>Bacteria</taxon>
        <taxon>Pseudomonadati</taxon>
        <taxon>Pseudomonadota</taxon>
        <taxon>Betaproteobacteria</taxon>
        <taxon>Burkholderiales</taxon>
        <taxon>Burkholderiaceae</taxon>
        <taxon>Quisquiliibacterium</taxon>
    </lineage>
</organism>
<name>A0A7W8M8I4_9BURK</name>
<reference evidence="2 3" key="1">
    <citation type="submission" date="2020-08" db="EMBL/GenBank/DDBJ databases">
        <title>Genomic Encyclopedia of Type Strains, Phase IV (KMG-IV): sequencing the most valuable type-strain genomes for metagenomic binning, comparative biology and taxonomic classification.</title>
        <authorList>
            <person name="Goeker M."/>
        </authorList>
    </citation>
    <scope>NUCLEOTIDE SEQUENCE [LARGE SCALE GENOMIC DNA]</scope>
    <source>
        <strain evidence="2 3">DSM 29781</strain>
    </source>
</reference>
<dbReference type="RefSeq" id="WP_345119693.1">
    <property type="nucleotide sequence ID" value="NZ_BAABEW010000001.1"/>
</dbReference>
<sequence length="151" mass="17303">MHIRLTNGNPEKYTVWQLRRDNPQTSFPAEISDSTLADYGVFPVTPTERPDVDPRTERLEEGTPILIDGQWTQQWWIVALTDDEIAARDEAQGDQIRAERTQRLSDTDWTQVDDAPLSNGQKAAWAAYRQALRDIPQQGGFPWDVVWPETP</sequence>
<evidence type="ECO:0000313" key="2">
    <source>
        <dbReference type="EMBL" id="MBB5271330.1"/>
    </source>
</evidence>